<dbReference type="AlphaFoldDB" id="A0A9W6WCB3"/>
<proteinExistence type="predicted"/>
<protein>
    <recommendedName>
        <fullName evidence="3">DUF1697 domain-containing protein</fullName>
    </recommendedName>
</protein>
<dbReference type="SUPFAM" id="SSF160379">
    <property type="entry name" value="SP0830-like"/>
    <property type="match status" value="1"/>
</dbReference>
<reference evidence="1" key="1">
    <citation type="submission" date="2023-03" db="EMBL/GenBank/DDBJ databases">
        <title>Actinorhabdospora filicis NBRC 111898.</title>
        <authorList>
            <person name="Ichikawa N."/>
            <person name="Sato H."/>
            <person name="Tonouchi N."/>
        </authorList>
    </citation>
    <scope>NUCLEOTIDE SEQUENCE</scope>
    <source>
        <strain evidence="1">NBRC 111898</strain>
    </source>
</reference>
<evidence type="ECO:0000313" key="1">
    <source>
        <dbReference type="EMBL" id="GLZ81469.1"/>
    </source>
</evidence>
<gene>
    <name evidence="1" type="ORF">Afil01_62760</name>
</gene>
<name>A0A9W6WCB3_9ACTN</name>
<accession>A0A9W6WCB3</accession>
<dbReference type="Pfam" id="PF08002">
    <property type="entry name" value="DUF1697"/>
    <property type="match status" value="1"/>
</dbReference>
<evidence type="ECO:0000313" key="2">
    <source>
        <dbReference type="Proteomes" id="UP001165079"/>
    </source>
</evidence>
<dbReference type="PANTHER" id="PTHR36439:SF1">
    <property type="entry name" value="DUF1697 DOMAIN-CONTAINING PROTEIN"/>
    <property type="match status" value="1"/>
</dbReference>
<dbReference type="RefSeq" id="WP_285666948.1">
    <property type="nucleotide sequence ID" value="NZ_BSTX01000006.1"/>
</dbReference>
<keyword evidence="2" id="KW-1185">Reference proteome</keyword>
<dbReference type="EMBL" id="BSTX01000006">
    <property type="protein sequence ID" value="GLZ81469.1"/>
    <property type="molecule type" value="Genomic_DNA"/>
</dbReference>
<dbReference type="InterPro" id="IPR012545">
    <property type="entry name" value="DUF1697"/>
</dbReference>
<dbReference type="PANTHER" id="PTHR36439">
    <property type="entry name" value="BLL4334 PROTEIN"/>
    <property type="match status" value="1"/>
</dbReference>
<evidence type="ECO:0008006" key="3">
    <source>
        <dbReference type="Google" id="ProtNLM"/>
    </source>
</evidence>
<dbReference type="Gene3D" id="3.30.70.1280">
    <property type="entry name" value="SP0830-like domains"/>
    <property type="match status" value="1"/>
</dbReference>
<organism evidence="1 2">
    <name type="scientific">Actinorhabdospora filicis</name>
    <dbReference type="NCBI Taxonomy" id="1785913"/>
    <lineage>
        <taxon>Bacteria</taxon>
        <taxon>Bacillati</taxon>
        <taxon>Actinomycetota</taxon>
        <taxon>Actinomycetes</taxon>
        <taxon>Micromonosporales</taxon>
        <taxon>Micromonosporaceae</taxon>
        <taxon>Actinorhabdospora</taxon>
    </lineage>
</organism>
<sequence length="179" mass="19230">MTRYAALLRGINVGGKKRVPMAELRDVLSGLGYTDVTTYLNSGNATFTATGDAAELTLRVEEALAGHFGFPIDTLVVDGPYLRRVIAACPFPADELEGKQLHVTFLSEEPGERFAAVDAAAYAPEDYRLGEKAVYLYAPDGLGVSKLGVELARPRLVKGLRATSRNWNTVKALAEITGA</sequence>
<comment type="caution">
    <text evidence="1">The sequence shown here is derived from an EMBL/GenBank/DDBJ whole genome shotgun (WGS) entry which is preliminary data.</text>
</comment>
<dbReference type="Proteomes" id="UP001165079">
    <property type="component" value="Unassembled WGS sequence"/>
</dbReference>
<dbReference type="PIRSF" id="PIRSF008502">
    <property type="entry name" value="UCP008502"/>
    <property type="match status" value="1"/>
</dbReference>